<sequence>MLANLSIRYRLLLLIGIPLLAMLLMVALSLSSMQSINQSTQELHFEMQEQQMLTEVRQSLVAQPMLALLSYQQGQQSAAETARQLQAGLAQSERTWQQFRAVELPDNEMVFVRQAEQVLPDLRNSLTAFSQALQSGEDYSALVIALVGQSERLQRPLNELLEIQMADANEFAAEAQHQYQSNMRLFFIIIAVILLVVVALALLVYRSIQHPLEQLNQVMQQVEHSSDLTLRANQDGRNELSTLAQCFNRLMGHFQKVLFDVEGASNQVAAASEQLSSVSQEVSQIAASQEMQTAQIATAITEMAAAVQEVARSAQVALESTETANEQASDGLNAVEKNMEIMELLSGSILGTAERLKILDERIQEIAKVIEVIQGIAEQTNLLALNAAIEAARAGEQGRGFAVVADEVRALASNTKQSTESIQQTMERLRRGANEAVEAMQSSSTQADESLVSSKETGGSFQSVSKAIRQVVDVNVQISTATEEQANVANDITESVNTMASSVTEVVTGANQCAQASAELSELAQRLKDHVNRFKIAS</sequence>
<evidence type="ECO:0000313" key="17">
    <source>
        <dbReference type="Proteomes" id="UP001236258"/>
    </source>
</evidence>
<organism evidence="16 17">
    <name type="scientific">Alkalimonas delamerensis</name>
    <dbReference type="NCBI Taxonomy" id="265981"/>
    <lineage>
        <taxon>Bacteria</taxon>
        <taxon>Pseudomonadati</taxon>
        <taxon>Pseudomonadota</taxon>
        <taxon>Gammaproteobacteria</taxon>
        <taxon>Alkalimonas</taxon>
    </lineage>
</organism>
<dbReference type="InterPro" id="IPR003660">
    <property type="entry name" value="HAMP_dom"/>
</dbReference>
<evidence type="ECO:0000256" key="13">
    <source>
        <dbReference type="SAM" id="Phobius"/>
    </source>
</evidence>
<accession>A0ABT9GSE5</accession>
<dbReference type="InterPro" id="IPR004089">
    <property type="entry name" value="MCPsignal_dom"/>
</dbReference>
<keyword evidence="3" id="KW-0488">Methylation</keyword>
<evidence type="ECO:0000256" key="6">
    <source>
        <dbReference type="ARBA" id="ARBA00022692"/>
    </source>
</evidence>
<dbReference type="Pfam" id="PF02203">
    <property type="entry name" value="TarH"/>
    <property type="match status" value="1"/>
</dbReference>
<dbReference type="InterPro" id="IPR003122">
    <property type="entry name" value="Tar_rcpt_lig-bd"/>
</dbReference>
<feature type="compositionally biased region" description="Polar residues" evidence="12">
    <location>
        <begin position="440"/>
        <end position="454"/>
    </location>
</feature>
<comment type="similarity">
    <text evidence="10">Belongs to the methyl-accepting chemotaxis (MCP) protein family.</text>
</comment>
<dbReference type="Pfam" id="PF00672">
    <property type="entry name" value="HAMP"/>
    <property type="match status" value="1"/>
</dbReference>
<keyword evidence="17" id="KW-1185">Reference proteome</keyword>
<evidence type="ECO:0000256" key="1">
    <source>
        <dbReference type="ARBA" id="ARBA00004429"/>
    </source>
</evidence>
<evidence type="ECO:0000259" key="15">
    <source>
        <dbReference type="PROSITE" id="PS50885"/>
    </source>
</evidence>
<protein>
    <submittedName>
        <fullName evidence="16">Methyl-accepting chemotaxis protein</fullName>
    </submittedName>
</protein>
<evidence type="ECO:0000256" key="12">
    <source>
        <dbReference type="SAM" id="MobiDB-lite"/>
    </source>
</evidence>
<reference evidence="16 17" key="1">
    <citation type="submission" date="2023-08" db="EMBL/GenBank/DDBJ databases">
        <authorList>
            <person name="Joshi A."/>
            <person name="Thite S."/>
        </authorList>
    </citation>
    <scope>NUCLEOTIDE SEQUENCE [LARGE SCALE GENOMIC DNA]</scope>
    <source>
        <strain evidence="16 17">1E1</strain>
    </source>
</reference>
<dbReference type="Gene3D" id="1.10.287.950">
    <property type="entry name" value="Methyl-accepting chemotaxis protein"/>
    <property type="match status" value="1"/>
</dbReference>
<dbReference type="PROSITE" id="PS50111">
    <property type="entry name" value="CHEMOTAXIS_TRANSDUC_2"/>
    <property type="match status" value="1"/>
</dbReference>
<gene>
    <name evidence="16" type="ORF">Q3O59_11035</name>
</gene>
<dbReference type="CDD" id="cd11386">
    <property type="entry name" value="MCP_signal"/>
    <property type="match status" value="1"/>
</dbReference>
<evidence type="ECO:0000259" key="14">
    <source>
        <dbReference type="PROSITE" id="PS50111"/>
    </source>
</evidence>
<dbReference type="Proteomes" id="UP001236258">
    <property type="component" value="Unassembled WGS sequence"/>
</dbReference>
<evidence type="ECO:0000256" key="11">
    <source>
        <dbReference type="PROSITE-ProRule" id="PRU00284"/>
    </source>
</evidence>
<dbReference type="InterPro" id="IPR004090">
    <property type="entry name" value="Chemotax_Me-accpt_rcpt"/>
</dbReference>
<keyword evidence="4" id="KW-0145">Chemotaxis</keyword>
<keyword evidence="7 13" id="KW-1133">Transmembrane helix</keyword>
<dbReference type="SUPFAM" id="SSF58104">
    <property type="entry name" value="Methyl-accepting chemotaxis protein (MCP) signaling domain"/>
    <property type="match status" value="1"/>
</dbReference>
<dbReference type="RefSeq" id="WP_305945632.1">
    <property type="nucleotide sequence ID" value="NZ_JAUZVY010000004.1"/>
</dbReference>
<name>A0ABT9GSE5_9GAMM</name>
<keyword evidence="8 13" id="KW-0472">Membrane</keyword>
<keyword evidence="2" id="KW-1003">Cell membrane</keyword>
<feature type="domain" description="HAMP" evidence="15">
    <location>
        <begin position="206"/>
        <end position="259"/>
    </location>
</feature>
<feature type="transmembrane region" description="Helical" evidence="13">
    <location>
        <begin position="12"/>
        <end position="30"/>
    </location>
</feature>
<dbReference type="PRINTS" id="PR00260">
    <property type="entry name" value="CHEMTRNSDUCR"/>
</dbReference>
<keyword evidence="9 11" id="KW-0807">Transducer</keyword>
<dbReference type="SMART" id="SM00304">
    <property type="entry name" value="HAMP"/>
    <property type="match status" value="1"/>
</dbReference>
<dbReference type="PANTHER" id="PTHR32089">
    <property type="entry name" value="METHYL-ACCEPTING CHEMOTAXIS PROTEIN MCPB"/>
    <property type="match status" value="1"/>
</dbReference>
<proteinExistence type="inferred from homology"/>
<dbReference type="Pfam" id="PF00015">
    <property type="entry name" value="MCPsignal"/>
    <property type="match status" value="1"/>
</dbReference>
<dbReference type="PANTHER" id="PTHR32089:SF119">
    <property type="entry name" value="METHYL-ACCEPTING CHEMOTAXIS PROTEIN CTPL"/>
    <property type="match status" value="1"/>
</dbReference>
<comment type="caution">
    <text evidence="16">The sequence shown here is derived from an EMBL/GenBank/DDBJ whole genome shotgun (WGS) entry which is preliminary data.</text>
</comment>
<evidence type="ECO:0000256" key="4">
    <source>
        <dbReference type="ARBA" id="ARBA00022500"/>
    </source>
</evidence>
<evidence type="ECO:0000256" key="3">
    <source>
        <dbReference type="ARBA" id="ARBA00022481"/>
    </source>
</evidence>
<comment type="subcellular location">
    <subcellularLocation>
        <location evidence="1">Cell inner membrane</location>
        <topology evidence="1">Multi-pass membrane protein</topology>
    </subcellularLocation>
</comment>
<keyword evidence="5" id="KW-0997">Cell inner membrane</keyword>
<dbReference type="EMBL" id="JAUZVY010000004">
    <property type="protein sequence ID" value="MDP4529556.1"/>
    <property type="molecule type" value="Genomic_DNA"/>
</dbReference>
<evidence type="ECO:0000313" key="16">
    <source>
        <dbReference type="EMBL" id="MDP4529556.1"/>
    </source>
</evidence>
<dbReference type="CDD" id="cd06225">
    <property type="entry name" value="HAMP"/>
    <property type="match status" value="1"/>
</dbReference>
<evidence type="ECO:0000256" key="5">
    <source>
        <dbReference type="ARBA" id="ARBA00022519"/>
    </source>
</evidence>
<evidence type="ECO:0000256" key="7">
    <source>
        <dbReference type="ARBA" id="ARBA00022989"/>
    </source>
</evidence>
<feature type="transmembrane region" description="Helical" evidence="13">
    <location>
        <begin position="185"/>
        <end position="205"/>
    </location>
</feature>
<evidence type="ECO:0000256" key="9">
    <source>
        <dbReference type="ARBA" id="ARBA00023224"/>
    </source>
</evidence>
<feature type="region of interest" description="Disordered" evidence="12">
    <location>
        <begin position="435"/>
        <end position="454"/>
    </location>
</feature>
<keyword evidence="6 13" id="KW-0812">Transmembrane</keyword>
<evidence type="ECO:0000256" key="2">
    <source>
        <dbReference type="ARBA" id="ARBA00022475"/>
    </source>
</evidence>
<evidence type="ECO:0000256" key="8">
    <source>
        <dbReference type="ARBA" id="ARBA00023136"/>
    </source>
</evidence>
<evidence type="ECO:0000256" key="10">
    <source>
        <dbReference type="ARBA" id="ARBA00029447"/>
    </source>
</evidence>
<dbReference type="SMART" id="SM00283">
    <property type="entry name" value="MA"/>
    <property type="match status" value="1"/>
</dbReference>
<feature type="domain" description="Methyl-accepting transducer" evidence="14">
    <location>
        <begin position="264"/>
        <end position="500"/>
    </location>
</feature>
<dbReference type="PROSITE" id="PS50885">
    <property type="entry name" value="HAMP"/>
    <property type="match status" value="1"/>
</dbReference>